<evidence type="ECO:0000256" key="1">
    <source>
        <dbReference type="SAM" id="MobiDB-lite"/>
    </source>
</evidence>
<evidence type="ECO:0000313" key="3">
    <source>
        <dbReference type="Proteomes" id="UP000237271"/>
    </source>
</evidence>
<organism evidence="2 3">
    <name type="scientific">Phytophthora palmivora</name>
    <dbReference type="NCBI Taxonomy" id="4796"/>
    <lineage>
        <taxon>Eukaryota</taxon>
        <taxon>Sar</taxon>
        <taxon>Stramenopiles</taxon>
        <taxon>Oomycota</taxon>
        <taxon>Peronosporomycetes</taxon>
        <taxon>Peronosporales</taxon>
        <taxon>Peronosporaceae</taxon>
        <taxon>Phytophthora</taxon>
    </lineage>
</organism>
<evidence type="ECO:0000313" key="2">
    <source>
        <dbReference type="EMBL" id="POM73897.1"/>
    </source>
</evidence>
<gene>
    <name evidence="2" type="ORF">PHPALM_9207</name>
</gene>
<dbReference type="AlphaFoldDB" id="A0A2P4Y7V7"/>
<keyword evidence="3" id="KW-1185">Reference proteome</keyword>
<dbReference type="OrthoDB" id="113389at2759"/>
<reference evidence="2 3" key="1">
    <citation type="journal article" date="2017" name="Genome Biol. Evol.">
        <title>Phytophthora megakarya and P. palmivora, closely related causal agents of cacao black pod rot, underwent increases in genome sizes and gene numbers by different mechanisms.</title>
        <authorList>
            <person name="Ali S.S."/>
            <person name="Shao J."/>
            <person name="Lary D.J."/>
            <person name="Kronmiller B."/>
            <person name="Shen D."/>
            <person name="Strem M.D."/>
            <person name="Amoako-Attah I."/>
            <person name="Akrofi A.Y."/>
            <person name="Begoude B.A."/>
            <person name="Ten Hoopen G.M."/>
            <person name="Coulibaly K."/>
            <person name="Kebe B.I."/>
            <person name="Melnick R.L."/>
            <person name="Guiltinan M.J."/>
            <person name="Tyler B.M."/>
            <person name="Meinhardt L.W."/>
            <person name="Bailey B.A."/>
        </authorList>
    </citation>
    <scope>NUCLEOTIDE SEQUENCE [LARGE SCALE GENOMIC DNA]</scope>
    <source>
        <strain evidence="3">sbr112.9</strain>
    </source>
</reference>
<sequence>MFMQSSIDNLPPVLLEGISYLIEEKGSAAANITKHMLDPLLRRKFHLLPGSFEFSRTGPFDEGWFGDKARDYSPLRKIRPHDFPNASRSGEQIADNMTERRTTELYQIAMNNLELPSSE</sequence>
<comment type="caution">
    <text evidence="2">The sequence shown here is derived from an EMBL/GenBank/DDBJ whole genome shotgun (WGS) entry which is preliminary data.</text>
</comment>
<accession>A0A2P4Y7V7</accession>
<dbReference type="EMBL" id="NCKW01004976">
    <property type="protein sequence ID" value="POM73897.1"/>
    <property type="molecule type" value="Genomic_DNA"/>
</dbReference>
<feature type="region of interest" description="Disordered" evidence="1">
    <location>
        <begin position="76"/>
        <end position="100"/>
    </location>
</feature>
<proteinExistence type="predicted"/>
<name>A0A2P4Y7V7_9STRA</name>
<dbReference type="Proteomes" id="UP000237271">
    <property type="component" value="Unassembled WGS sequence"/>
</dbReference>
<protein>
    <submittedName>
        <fullName evidence="2">Uncharacterized protein</fullName>
    </submittedName>
</protein>